<evidence type="ECO:0000313" key="4">
    <source>
        <dbReference type="EMBL" id="GAN52729.1"/>
    </source>
</evidence>
<reference evidence="4 5" key="1">
    <citation type="submission" date="2012-10" db="EMBL/GenBank/DDBJ databases">
        <title>Genome sequencing of Tanticharoenia sakaeratensis NBRC 103193.</title>
        <authorList>
            <person name="Azuma Y."/>
            <person name="Hadano H."/>
            <person name="Hirakawa H."/>
            <person name="Matsushita K."/>
        </authorList>
    </citation>
    <scope>NUCLEOTIDE SEQUENCE [LARGE SCALE GENOMIC DNA]</scope>
    <source>
        <strain evidence="4 5">NBRC 103193</strain>
    </source>
</reference>
<sequence length="90" mass="9734">MIEGSAIPRFTRGHRLQHDKVRNLWLVQAPEKAFVADPVAASVLQRIDGARSLDAIIDDLASTYDAPRPAIAADVQAMLSGLMAKKVIAI</sequence>
<evidence type="ECO:0000256" key="3">
    <source>
        <dbReference type="ARBA" id="ARBA00022905"/>
    </source>
</evidence>
<evidence type="ECO:0000313" key="5">
    <source>
        <dbReference type="Proteomes" id="UP000032679"/>
    </source>
</evidence>
<dbReference type="Gene3D" id="1.10.10.1150">
    <property type="entry name" value="Coenzyme PQQ synthesis protein D (PqqD)"/>
    <property type="match status" value="1"/>
</dbReference>
<comment type="subunit">
    <text evidence="2">Monomer. Interacts with PqqE.</text>
</comment>
<dbReference type="GO" id="GO:0018189">
    <property type="term" value="P:pyrroloquinoline quinone biosynthetic process"/>
    <property type="evidence" value="ECO:0007669"/>
    <property type="project" value="UniProtKB-UniPathway"/>
</dbReference>
<comment type="caution">
    <text evidence="4">The sequence shown here is derived from an EMBL/GenBank/DDBJ whole genome shotgun (WGS) entry which is preliminary data.</text>
</comment>
<dbReference type="InterPro" id="IPR022479">
    <property type="entry name" value="PqqD_bac"/>
</dbReference>
<dbReference type="UniPathway" id="UPA00539"/>
<dbReference type="Proteomes" id="UP000032679">
    <property type="component" value="Unassembled WGS sequence"/>
</dbReference>
<dbReference type="Pfam" id="PF05402">
    <property type="entry name" value="PqqD"/>
    <property type="match status" value="1"/>
</dbReference>
<organism evidence="4 5">
    <name type="scientific">Tanticharoenia sakaeratensis NBRC 103193</name>
    <dbReference type="NCBI Taxonomy" id="1231623"/>
    <lineage>
        <taxon>Bacteria</taxon>
        <taxon>Pseudomonadati</taxon>
        <taxon>Pseudomonadota</taxon>
        <taxon>Alphaproteobacteria</taxon>
        <taxon>Acetobacterales</taxon>
        <taxon>Acetobacteraceae</taxon>
        <taxon>Tanticharoenia</taxon>
    </lineage>
</organism>
<accession>A0A0D6MGG4</accession>
<dbReference type="AlphaFoldDB" id="A0A0D6MGG4"/>
<dbReference type="OrthoDB" id="7995890at2"/>
<protein>
    <submittedName>
        <fullName evidence="4">Coenzyme PQQ synthesis protein D</fullName>
    </submittedName>
</protein>
<comment type="pathway">
    <text evidence="1">Cofactor biosynthesis; pyrroloquinoline quinone biosynthesis.</text>
</comment>
<dbReference type="NCBIfam" id="TIGR03859">
    <property type="entry name" value="PQQ_PqqD"/>
    <property type="match status" value="1"/>
</dbReference>
<evidence type="ECO:0000256" key="2">
    <source>
        <dbReference type="ARBA" id="ARBA00011741"/>
    </source>
</evidence>
<dbReference type="InterPro" id="IPR041881">
    <property type="entry name" value="PqqD_sf"/>
</dbReference>
<dbReference type="EMBL" id="BALE01000002">
    <property type="protein sequence ID" value="GAN52729.1"/>
    <property type="molecule type" value="Genomic_DNA"/>
</dbReference>
<keyword evidence="3" id="KW-0884">PQQ biosynthesis</keyword>
<gene>
    <name evidence="4" type="ORF">Tasa_002_009</name>
</gene>
<evidence type="ECO:0000256" key="1">
    <source>
        <dbReference type="ARBA" id="ARBA00004886"/>
    </source>
</evidence>
<proteinExistence type="predicted"/>
<dbReference type="STRING" id="1231623.Tasa_002_009"/>
<dbReference type="InterPro" id="IPR008792">
    <property type="entry name" value="PQQD"/>
</dbReference>
<dbReference type="GO" id="GO:0048038">
    <property type="term" value="F:quinone binding"/>
    <property type="evidence" value="ECO:0007669"/>
    <property type="project" value="InterPro"/>
</dbReference>
<keyword evidence="5" id="KW-1185">Reference proteome</keyword>
<name>A0A0D6MGG4_9PROT</name>